<keyword evidence="1" id="KW-0812">Transmembrane</keyword>
<protein>
    <recommendedName>
        <fullName evidence="4">Integral membrane protein</fullName>
    </recommendedName>
</protein>
<evidence type="ECO:0008006" key="4">
    <source>
        <dbReference type="Google" id="ProtNLM"/>
    </source>
</evidence>
<comment type="caution">
    <text evidence="2">The sequence shown here is derived from an EMBL/GenBank/DDBJ whole genome shotgun (WGS) entry which is preliminary data.</text>
</comment>
<name>A0ABP7KXW1_9ACTN</name>
<keyword evidence="1" id="KW-1133">Transmembrane helix</keyword>
<evidence type="ECO:0000313" key="3">
    <source>
        <dbReference type="Proteomes" id="UP001501563"/>
    </source>
</evidence>
<dbReference type="EMBL" id="BAAAZA010000027">
    <property type="protein sequence ID" value="GAA3890837.1"/>
    <property type="molecule type" value="Genomic_DNA"/>
</dbReference>
<accession>A0ABP7KXW1</accession>
<evidence type="ECO:0000313" key="2">
    <source>
        <dbReference type="EMBL" id="GAA3890837.1"/>
    </source>
</evidence>
<reference evidence="3" key="1">
    <citation type="journal article" date="2019" name="Int. J. Syst. Evol. Microbiol.">
        <title>The Global Catalogue of Microorganisms (GCM) 10K type strain sequencing project: providing services to taxonomists for standard genome sequencing and annotation.</title>
        <authorList>
            <consortium name="The Broad Institute Genomics Platform"/>
            <consortium name="The Broad Institute Genome Sequencing Center for Infectious Disease"/>
            <person name="Wu L."/>
            <person name="Ma J."/>
        </authorList>
    </citation>
    <scope>NUCLEOTIDE SEQUENCE [LARGE SCALE GENOMIC DNA]</scope>
    <source>
        <strain evidence="3">JCM 16578</strain>
    </source>
</reference>
<feature type="transmembrane region" description="Helical" evidence="1">
    <location>
        <begin position="156"/>
        <end position="175"/>
    </location>
</feature>
<gene>
    <name evidence="2" type="ORF">GCM10022207_67990</name>
</gene>
<dbReference type="Proteomes" id="UP001501563">
    <property type="component" value="Unassembled WGS sequence"/>
</dbReference>
<sequence>MREPLHDRAAFGLAERGEGPGEPGVPVGHVGLPATAAVAALVARLIAEDYAVGAVVFTAGLSLAIWIRRYGPAATRAGILMTLPLVALLVVPGPALPPEAQRGAAGWVWSAVIGVPACCCVWLEWAGDRFGPWRAEDRPVPPRRDSRLRPRPGTRMALQMAAAVAAAFALGWLFFGHHWPWLVLTAYVAASGNRG</sequence>
<dbReference type="RefSeq" id="WP_345553093.1">
    <property type="nucleotide sequence ID" value="NZ_BAAAZA010000027.1"/>
</dbReference>
<feature type="transmembrane region" description="Helical" evidence="1">
    <location>
        <begin position="50"/>
        <end position="67"/>
    </location>
</feature>
<keyword evidence="3" id="KW-1185">Reference proteome</keyword>
<feature type="transmembrane region" description="Helical" evidence="1">
    <location>
        <begin position="79"/>
        <end position="95"/>
    </location>
</feature>
<evidence type="ECO:0000256" key="1">
    <source>
        <dbReference type="SAM" id="Phobius"/>
    </source>
</evidence>
<keyword evidence="1" id="KW-0472">Membrane</keyword>
<proteinExistence type="predicted"/>
<feature type="transmembrane region" description="Helical" evidence="1">
    <location>
        <begin position="107"/>
        <end position="125"/>
    </location>
</feature>
<organism evidence="2 3">
    <name type="scientific">Streptomyces lannensis</name>
    <dbReference type="NCBI Taxonomy" id="766498"/>
    <lineage>
        <taxon>Bacteria</taxon>
        <taxon>Bacillati</taxon>
        <taxon>Actinomycetota</taxon>
        <taxon>Actinomycetes</taxon>
        <taxon>Kitasatosporales</taxon>
        <taxon>Streptomycetaceae</taxon>
        <taxon>Streptomyces</taxon>
    </lineage>
</organism>